<keyword evidence="4" id="KW-1185">Reference proteome</keyword>
<organism evidence="3 4">
    <name type="scientific">Dillenia turbinata</name>
    <dbReference type="NCBI Taxonomy" id="194707"/>
    <lineage>
        <taxon>Eukaryota</taxon>
        <taxon>Viridiplantae</taxon>
        <taxon>Streptophyta</taxon>
        <taxon>Embryophyta</taxon>
        <taxon>Tracheophyta</taxon>
        <taxon>Spermatophyta</taxon>
        <taxon>Magnoliopsida</taxon>
        <taxon>eudicotyledons</taxon>
        <taxon>Gunneridae</taxon>
        <taxon>Pentapetalae</taxon>
        <taxon>Dilleniales</taxon>
        <taxon>Dilleniaceae</taxon>
        <taxon>Dillenia</taxon>
    </lineage>
</organism>
<dbReference type="SUPFAM" id="SSF48452">
    <property type="entry name" value="TPR-like"/>
    <property type="match status" value="1"/>
</dbReference>
<dbReference type="PANTHER" id="PTHR47926">
    <property type="entry name" value="PENTATRICOPEPTIDE REPEAT-CONTAINING PROTEIN"/>
    <property type="match status" value="1"/>
</dbReference>
<feature type="repeat" description="PPR" evidence="2">
    <location>
        <begin position="401"/>
        <end position="435"/>
    </location>
</feature>
<dbReference type="Gene3D" id="1.25.40.10">
    <property type="entry name" value="Tetratricopeptide repeat domain"/>
    <property type="match status" value="5"/>
</dbReference>
<dbReference type="FunFam" id="1.25.40.10:FF:000073">
    <property type="entry name" value="Pentatricopeptide repeat-containing protein chloroplastic"/>
    <property type="match status" value="1"/>
</dbReference>
<dbReference type="Pfam" id="PF13812">
    <property type="entry name" value="PPR_3"/>
    <property type="match status" value="1"/>
</dbReference>
<dbReference type="InterPro" id="IPR046960">
    <property type="entry name" value="PPR_At4g14850-like_plant"/>
</dbReference>
<dbReference type="PROSITE" id="PS51375">
    <property type="entry name" value="PPR"/>
    <property type="match status" value="7"/>
</dbReference>
<comment type="caution">
    <text evidence="3">The sequence shown here is derived from an EMBL/GenBank/DDBJ whole genome shotgun (WGS) entry which is preliminary data.</text>
</comment>
<feature type="repeat" description="PPR" evidence="2">
    <location>
        <begin position="574"/>
        <end position="608"/>
    </location>
</feature>
<dbReference type="GO" id="GO:0099402">
    <property type="term" value="P:plant organ development"/>
    <property type="evidence" value="ECO:0007669"/>
    <property type="project" value="UniProtKB-ARBA"/>
</dbReference>
<feature type="repeat" description="PPR" evidence="2">
    <location>
        <begin position="503"/>
        <end position="537"/>
    </location>
</feature>
<feature type="repeat" description="PPR" evidence="2">
    <location>
        <begin position="95"/>
        <end position="131"/>
    </location>
</feature>
<dbReference type="Proteomes" id="UP001370490">
    <property type="component" value="Unassembled WGS sequence"/>
</dbReference>
<dbReference type="AlphaFoldDB" id="A0AAN8VIV8"/>
<dbReference type="InterPro" id="IPR002885">
    <property type="entry name" value="PPR_rpt"/>
</dbReference>
<reference evidence="3 4" key="1">
    <citation type="submission" date="2023-12" db="EMBL/GenBank/DDBJ databases">
        <title>A high-quality genome assembly for Dillenia turbinata (Dilleniales).</title>
        <authorList>
            <person name="Chanderbali A."/>
        </authorList>
    </citation>
    <scope>NUCLEOTIDE SEQUENCE [LARGE SCALE GENOMIC DNA]</scope>
    <source>
        <strain evidence="3">LSX21</strain>
        <tissue evidence="3">Leaf</tissue>
    </source>
</reference>
<keyword evidence="1" id="KW-0677">Repeat</keyword>
<evidence type="ECO:0000313" key="3">
    <source>
        <dbReference type="EMBL" id="KAK6928152.1"/>
    </source>
</evidence>
<gene>
    <name evidence="3" type="ORF">RJ641_006743</name>
</gene>
<evidence type="ECO:0000313" key="4">
    <source>
        <dbReference type="Proteomes" id="UP001370490"/>
    </source>
</evidence>
<protein>
    <submittedName>
        <fullName evidence="3">Pentatricopeptide repeat</fullName>
    </submittedName>
</protein>
<dbReference type="InterPro" id="IPR011990">
    <property type="entry name" value="TPR-like_helical_dom_sf"/>
</dbReference>
<name>A0AAN8VIV8_9MAGN</name>
<dbReference type="NCBIfam" id="TIGR00756">
    <property type="entry name" value="PPR"/>
    <property type="match status" value="7"/>
</dbReference>
<dbReference type="PANTHER" id="PTHR47926:SF452">
    <property type="entry name" value="PENTATRICOPEPTIDE REPEAT-CONTAINING PROTEIN"/>
    <property type="match status" value="1"/>
</dbReference>
<dbReference type="GO" id="GO:0009451">
    <property type="term" value="P:RNA modification"/>
    <property type="evidence" value="ECO:0007669"/>
    <property type="project" value="InterPro"/>
</dbReference>
<evidence type="ECO:0000256" key="2">
    <source>
        <dbReference type="PROSITE-ProRule" id="PRU00708"/>
    </source>
</evidence>
<dbReference type="Pfam" id="PF12854">
    <property type="entry name" value="PPR_1"/>
    <property type="match status" value="1"/>
</dbReference>
<feature type="repeat" description="PPR" evidence="2">
    <location>
        <begin position="300"/>
        <end position="334"/>
    </location>
</feature>
<dbReference type="GO" id="GO:0003723">
    <property type="term" value="F:RNA binding"/>
    <property type="evidence" value="ECO:0007669"/>
    <property type="project" value="InterPro"/>
</dbReference>
<feature type="repeat" description="PPR" evidence="2">
    <location>
        <begin position="199"/>
        <end position="233"/>
    </location>
</feature>
<dbReference type="Pfam" id="PF01535">
    <property type="entry name" value="PPR"/>
    <property type="match status" value="7"/>
</dbReference>
<dbReference type="Pfam" id="PF13041">
    <property type="entry name" value="PPR_2"/>
    <property type="match status" value="1"/>
</dbReference>
<sequence>MIVGYFRTGHFDEVLRLYSDLKCNGIGLDSSAITFSIKSCVEFHTIDYCRGIHADAFKFGLNADQFVGSALISIYFHYGEVEDASKAFDEITERDVVVYTSMITGFSQIVDRRAYRAFKLARRMQRSQIEPNRVTLLSLLQAAAQLGALEEGLSIHGYALKRGLCCSDEVLETSLMDMYIKCGALKMGSDVFGEMRTRTVASWNAAIAGLMQVGQCLEALHLFRVMVRENVLPDLITLASGLFSCANLKCLLEGKSIHGYIIRNGVELDMVAMTALIDMYSKCNDLDCAKGLFDGLDHKDVVMFNVMMVAYLQNGFACEAIETFYEMIGEGIRPNLASILTVVSAVSEAKDIKQCRRIHGFVMKRWYESHIEIANRLAYMYANCGCIYNARVIFNRIEGKDVVFWASIMKGFVRSGYADEAVVMFQMMLREKIVPDSISLVILLEASARLGMLRLAREVHNYMYRQFLEKDIAIINALITTYADVGKLDLARSLFEQMKEVHCPTLWNAMIAAYGMHGDFSEVLKLFDQMKREKIKIDDVPFTSVLSACTHSGLVEEGLLVLKSMREEYDIVPSEEHYNCMIDLLGKAGRLEEAYDLVRRLRPKSSISALCALLVACRKHENIEMVVAVGRRLLQLEPRSPSIYALVFDLYGEDEKESTG</sequence>
<accession>A0AAN8VIV8</accession>
<dbReference type="FunFam" id="1.25.40.10:FF:000158">
    <property type="entry name" value="pentatricopeptide repeat-containing protein At2g33680"/>
    <property type="match status" value="1"/>
</dbReference>
<evidence type="ECO:0000256" key="1">
    <source>
        <dbReference type="ARBA" id="ARBA00022737"/>
    </source>
</evidence>
<proteinExistence type="predicted"/>
<feature type="repeat" description="PPR" evidence="2">
    <location>
        <begin position="471"/>
        <end position="501"/>
    </location>
</feature>
<dbReference type="EMBL" id="JBAMMX010000014">
    <property type="protein sequence ID" value="KAK6928152.1"/>
    <property type="molecule type" value="Genomic_DNA"/>
</dbReference>